<dbReference type="STRING" id="1618369.UV54_C0048G0001"/>
<gene>
    <name evidence="1" type="ORF">UV54_C0048G0001</name>
</gene>
<comment type="caution">
    <text evidence="1">The sequence shown here is derived from an EMBL/GenBank/DDBJ whole genome shotgun (WGS) entry which is preliminary data.</text>
</comment>
<name>A0A0G1C095_9BACT</name>
<dbReference type="EMBL" id="LCEW01000048">
    <property type="protein sequence ID" value="KKS78879.1"/>
    <property type="molecule type" value="Genomic_DNA"/>
</dbReference>
<dbReference type="AlphaFoldDB" id="A0A0G1C095"/>
<evidence type="ECO:0000313" key="1">
    <source>
        <dbReference type="EMBL" id="KKS78879.1"/>
    </source>
</evidence>
<proteinExistence type="predicted"/>
<evidence type="ECO:0000313" key="2">
    <source>
        <dbReference type="Proteomes" id="UP000034213"/>
    </source>
</evidence>
<protein>
    <submittedName>
        <fullName evidence="1">Uncharacterized protein</fullName>
    </submittedName>
</protein>
<dbReference type="Proteomes" id="UP000034213">
    <property type="component" value="Unassembled WGS sequence"/>
</dbReference>
<feature type="non-terminal residue" evidence="1">
    <location>
        <position position="84"/>
    </location>
</feature>
<accession>A0A0G1C095</accession>
<organism evidence="1 2">
    <name type="scientific">Candidatus Beckwithbacteria bacterium GW2011_GWA2_43_10</name>
    <dbReference type="NCBI Taxonomy" id="1618369"/>
    <lineage>
        <taxon>Bacteria</taxon>
        <taxon>Candidatus Beckwithiibacteriota</taxon>
    </lineage>
</organism>
<sequence>MPANYPIPSWDYRLSALQSQIRVIMNLKILKEITSNFQKEIKAGLNKKPSSLPFIVHRLSPTPLVKDGELFQVLKIGGSISQNS</sequence>
<reference evidence="1 2" key="1">
    <citation type="journal article" date="2015" name="Nature">
        <title>rRNA introns, odd ribosomes, and small enigmatic genomes across a large radiation of phyla.</title>
        <authorList>
            <person name="Brown C.T."/>
            <person name="Hug L.A."/>
            <person name="Thomas B.C."/>
            <person name="Sharon I."/>
            <person name="Castelle C.J."/>
            <person name="Singh A."/>
            <person name="Wilkins M.J."/>
            <person name="Williams K.H."/>
            <person name="Banfield J.F."/>
        </authorList>
    </citation>
    <scope>NUCLEOTIDE SEQUENCE [LARGE SCALE GENOMIC DNA]</scope>
</reference>